<dbReference type="InterPro" id="IPR021828">
    <property type="entry name" value="GlgE_dom_N/S"/>
</dbReference>
<sequence length="1136" mass="126655">MNVPRTSTKPAKRTREVTPLPATLAPLAAGPRIYNLFPLLVGRVSAWTAELPRIAELGFDWVYLNPFHETGGSRSLYAVADPDRLDERLRDLDGTPDDEQIRRFCAAAAGHGLKIMTDLVVNHAANDGKLAHERPELFVRDASGAPVSPHAVDPDDPSKITVWGDLAEFDYVEAGPRTALTELWNGYIARLQGLGVAGFRCDAAYKVPPDVWRSLIGAAKDRDHAALFAAETLGCTFEEARATAEAGFDYLFNSFAWWDLKAPWALEQYERLRILAPSIAFPENHDMPRLAAALPGGPEAVANELKTRYALAAFFSAGVLMPVGYEWGYAKALHVVDTTPESREHHTGIDISGYIAAVNRLRADLPAANVEGAQWRLSAPDAAYVALMRIDTGHPGSAENAVIVLHNPTDRPVAVDPAPLIAGTGGEFGPFQDLTPEVAPLVFRADQSVSLEPRTVRILAARRIGAVRRPRRSTPNGEGRVIIEAVSPEIDGGRSAIKRVVGDQVHVEADIFTDGHDVINAAVLSRLAGETEWRRDPMLFVDNDRWHGHFPLTRNARYEYTVEAWRDDFSSWLRGLEKKRNAGVDVRLETQEGVGLVRRAASLAEGSDAAALNALVAALEADEPGSAAQLHRLLEQTALIHRNSERANLSRYPVVLEVVADRLAARFSAWYEIFPRSQSGDPSRHGTFDDVIARLPEIRELGFDVLYFTPIHPIGRTNRKGKNNSLKAKEGDVGSVYAVGAEEGGHEAVHPELGTLDDFRRLVAASHAHGMEVALDFAIQCSPDHPWIKQHPEWFDWRPDGSIKFAENPPKKYEDIVNVDFYREGALPSLWVELRDIVVGWVELGVKIFRVDNPHTKPIPFWEWMIRDVNDRYPDVLFLAEAFTRPKMMKKLAKAGFQQSYTYFTWRNTKDELAAYSTELAGEMGEYYRPNFFANTPDINPVFLQTSGRPGFIIRGTLAATLSSVYGIYNGFELCDAAPVPGKEEYLDSEKYELKAWDYYRPGNIRDHIIALNRIRRENPALWDFRNVVFTPAWNDQILAYLRMTPSGDNAVFCMVNLDPRSRQECTYEVPLWQFGLPDDGAVEVEDLLQGYRFELRGKTHRIALDPAERSVVIWRLRRPDRLAAAGGAWQHGGAS</sequence>
<dbReference type="InterPro" id="IPR013783">
    <property type="entry name" value="Ig-like_fold"/>
</dbReference>
<evidence type="ECO:0000256" key="3">
    <source>
        <dbReference type="ARBA" id="ARBA00022679"/>
    </source>
</evidence>
<dbReference type="InterPro" id="IPR032792">
    <property type="entry name" value="AGL_glucanoTrfase"/>
</dbReference>
<comment type="similarity">
    <text evidence="6">Belongs to the glycosyl hydrolase 13 family. GlgE subfamily.</text>
</comment>
<dbReference type="GO" id="GO:0004553">
    <property type="term" value="F:hydrolase activity, hydrolyzing O-glycosyl compounds"/>
    <property type="evidence" value="ECO:0007669"/>
    <property type="project" value="InterPro"/>
</dbReference>
<dbReference type="SUPFAM" id="SSF51445">
    <property type="entry name" value="(Trans)glycosidases"/>
    <property type="match status" value="2"/>
</dbReference>
<dbReference type="Gene3D" id="2.60.40.10">
    <property type="entry name" value="Immunoglobulins"/>
    <property type="match status" value="1"/>
</dbReference>
<evidence type="ECO:0000256" key="2">
    <source>
        <dbReference type="ARBA" id="ARBA00022676"/>
    </source>
</evidence>
<comment type="catalytic activity">
    <reaction evidence="5 6">
        <text>alpha-maltose 1-phosphate + [(1-&gt;4)-alpha-D-glucosyl](n) = [(1-&gt;4)-alpha-D-glucosyl](n+2) + phosphate</text>
        <dbReference type="Rhea" id="RHEA:42692"/>
        <dbReference type="Rhea" id="RHEA-COMP:9584"/>
        <dbReference type="Rhea" id="RHEA-COMP:10183"/>
        <dbReference type="ChEBI" id="CHEBI:15444"/>
        <dbReference type="ChEBI" id="CHEBI:43474"/>
        <dbReference type="ChEBI" id="CHEBI:63576"/>
        <dbReference type="EC" id="2.4.99.16"/>
    </reaction>
</comment>
<feature type="binding site" evidence="6">
    <location>
        <position position="780"/>
    </location>
    <ligand>
        <name>alpha-maltose 1-phosphate</name>
        <dbReference type="ChEBI" id="CHEBI:63576"/>
    </ligand>
</feature>
<comment type="caution">
    <text evidence="8">The sequence shown here is derived from an EMBL/GenBank/DDBJ whole genome shotgun (WGS) entry which is preliminary data.</text>
</comment>
<evidence type="ECO:0000313" key="9">
    <source>
        <dbReference type="Proteomes" id="UP000297535"/>
    </source>
</evidence>
<dbReference type="RefSeq" id="WP_135419198.1">
    <property type="nucleotide sequence ID" value="NZ_SRLB01000039.1"/>
</dbReference>
<feature type="binding site" evidence="6">
    <location>
        <begin position="991"/>
        <end position="992"/>
    </location>
    <ligand>
        <name>alpha-maltose 1-phosphate</name>
        <dbReference type="ChEBI" id="CHEBI:63576"/>
    </ligand>
</feature>
<evidence type="ECO:0000256" key="6">
    <source>
        <dbReference type="HAMAP-Rule" id="MF_02124"/>
    </source>
</evidence>
<keyword evidence="4 6" id="KW-0119">Carbohydrate metabolism</keyword>
<dbReference type="GO" id="GO:0030979">
    <property type="term" value="P:alpha-glucan biosynthetic process"/>
    <property type="evidence" value="ECO:0007669"/>
    <property type="project" value="UniProtKB-UniRule"/>
</dbReference>
<feature type="binding site" evidence="6">
    <location>
        <position position="853"/>
    </location>
    <ligand>
        <name>alpha-maltose 1-phosphate</name>
        <dbReference type="ChEBI" id="CHEBI:63576"/>
    </ligand>
</feature>
<keyword evidence="3 6" id="KW-0808">Transferase</keyword>
<accession>A0A4Z0NH54</accession>
<dbReference type="InterPro" id="IPR026585">
    <property type="entry name" value="GlgE"/>
</dbReference>
<comment type="function">
    <text evidence="6">Maltosyltransferase that uses maltose 1-phosphate (M1P) as the sugar donor to elongate linear or branched alpha-(1-&gt;4)-glucans. Is involved in a branched alpha-glucan biosynthetic pathway from trehalose, together with TreS, Mak and GlgB.</text>
</comment>
<proteinExistence type="inferred from homology"/>
<protein>
    <recommendedName>
        <fullName evidence="6">Alpha-1,4-glucan:maltose-1-phosphate maltosyltransferase</fullName>
        <shortName evidence="6">GMPMT</shortName>
        <ecNumber evidence="6">2.4.99.16</ecNumber>
    </recommendedName>
    <alternativeName>
        <fullName evidence="6">(1-&gt;4)-alpha-D-glucan:maltose-1-phosphate alpha-D-maltosyltransferase</fullName>
    </alternativeName>
</protein>
<dbReference type="CDD" id="cd11344">
    <property type="entry name" value="AmyAc_GlgE_like"/>
    <property type="match status" value="1"/>
</dbReference>
<dbReference type="InterPro" id="IPR013780">
    <property type="entry name" value="Glyco_hydro_b"/>
</dbReference>
<dbReference type="Pfam" id="PF14701">
    <property type="entry name" value="hDGE_amylase"/>
    <property type="match status" value="1"/>
</dbReference>
<dbReference type="HAMAP" id="MF_02124">
    <property type="entry name" value="GlgE"/>
    <property type="match status" value="1"/>
</dbReference>
<name>A0A4Z0NH54_9HYPH</name>
<dbReference type="InterPro" id="IPR006047">
    <property type="entry name" value="GH13_cat_dom"/>
</dbReference>
<dbReference type="Proteomes" id="UP000297535">
    <property type="component" value="Unassembled WGS sequence"/>
</dbReference>
<dbReference type="EC" id="2.4.99.16" evidence="6"/>
<dbReference type="GO" id="GO:0016758">
    <property type="term" value="F:hexosyltransferase activity"/>
    <property type="evidence" value="ECO:0007669"/>
    <property type="project" value="UniProtKB-UniRule"/>
</dbReference>
<gene>
    <name evidence="6" type="primary">glgE</name>
    <name evidence="8" type="ORF">EU555_31030</name>
</gene>
<dbReference type="Pfam" id="PF11896">
    <property type="entry name" value="GlgE_dom_N_S"/>
    <property type="match status" value="1"/>
</dbReference>
<dbReference type="Pfam" id="PF00128">
    <property type="entry name" value="Alpha-amylase"/>
    <property type="match status" value="1"/>
</dbReference>
<evidence type="ECO:0000259" key="7">
    <source>
        <dbReference type="SMART" id="SM00642"/>
    </source>
</evidence>
<keyword evidence="9" id="KW-1185">Reference proteome</keyword>
<dbReference type="InterPro" id="IPR017853">
    <property type="entry name" value="GH"/>
</dbReference>
<dbReference type="Pfam" id="PF21702">
    <property type="entry name" value="GLGE_C"/>
    <property type="match status" value="1"/>
</dbReference>
<feature type="active site" description="Proton donor" evidence="6">
    <location>
        <position position="881"/>
    </location>
</feature>
<feature type="site" description="Transition state stabilizer" evidence="6">
    <location>
        <position position="938"/>
    </location>
</feature>
<dbReference type="Gene3D" id="1.20.58.80">
    <property type="entry name" value="Phosphotransferase system, lactose/cellobiose-type IIA subunit"/>
    <property type="match status" value="1"/>
</dbReference>
<evidence type="ECO:0000256" key="1">
    <source>
        <dbReference type="ARBA" id="ARBA00011738"/>
    </source>
</evidence>
<organism evidence="8 9">
    <name type="scientific">Methylobacterium nonmethylotrophicum</name>
    <dbReference type="NCBI Taxonomy" id="1141884"/>
    <lineage>
        <taxon>Bacteria</taxon>
        <taxon>Pseudomonadati</taxon>
        <taxon>Pseudomonadota</taxon>
        <taxon>Alphaproteobacteria</taxon>
        <taxon>Hyphomicrobiales</taxon>
        <taxon>Methylobacteriaceae</taxon>
        <taxon>Methylobacterium</taxon>
    </lineage>
</organism>
<dbReference type="EMBL" id="SRLB01000039">
    <property type="protein sequence ID" value="TGD94767.1"/>
    <property type="molecule type" value="Genomic_DNA"/>
</dbReference>
<comment type="subunit">
    <text evidence="1 6">Homodimer.</text>
</comment>
<dbReference type="Gene3D" id="3.20.20.80">
    <property type="entry name" value="Glycosidases"/>
    <property type="match status" value="2"/>
</dbReference>
<evidence type="ECO:0000256" key="5">
    <source>
        <dbReference type="ARBA" id="ARBA00048735"/>
    </source>
</evidence>
<dbReference type="AlphaFoldDB" id="A0A4Z0NH54"/>
<dbReference type="PANTHER" id="PTHR47786">
    <property type="entry name" value="ALPHA-1,4-GLUCAN:MALTOSE-1-PHOSPHATE MALTOSYLTRANSFERASE"/>
    <property type="match status" value="1"/>
</dbReference>
<evidence type="ECO:0000313" key="8">
    <source>
        <dbReference type="EMBL" id="TGD94767.1"/>
    </source>
</evidence>
<keyword evidence="2 6" id="KW-0328">Glycosyltransferase</keyword>
<feature type="domain" description="Glycosyl hydrolase family 13 catalytic" evidence="7">
    <location>
        <begin position="672"/>
        <end position="1016"/>
    </location>
</feature>
<dbReference type="OrthoDB" id="9805159at2"/>
<feature type="binding site" evidence="6">
    <location>
        <position position="815"/>
    </location>
    <ligand>
        <name>alpha-maltose 1-phosphate</name>
        <dbReference type="ChEBI" id="CHEBI:63576"/>
    </ligand>
</feature>
<dbReference type="InterPro" id="IPR049171">
    <property type="entry name" value="GLGE_C"/>
</dbReference>
<dbReference type="SMART" id="SM00642">
    <property type="entry name" value="Aamy"/>
    <property type="match status" value="1"/>
</dbReference>
<dbReference type="SUPFAM" id="SSF51011">
    <property type="entry name" value="Glycosyl hydrolase domain"/>
    <property type="match status" value="1"/>
</dbReference>
<dbReference type="Gene3D" id="2.60.40.1180">
    <property type="entry name" value="Golgi alpha-mannosidase II"/>
    <property type="match status" value="1"/>
</dbReference>
<feature type="binding site" evidence="6">
    <location>
        <position position="720"/>
    </location>
    <ligand>
        <name>alpha-maltose 1-phosphate</name>
        <dbReference type="ChEBI" id="CHEBI:63576"/>
    </ligand>
</feature>
<dbReference type="PANTHER" id="PTHR47786:SF2">
    <property type="entry name" value="GLYCOSYL HYDROLASE FAMILY 13 CATALYTIC DOMAIN-CONTAINING PROTEIN"/>
    <property type="match status" value="1"/>
</dbReference>
<feature type="active site" description="Nucleophile" evidence="6">
    <location>
        <position position="852"/>
    </location>
</feature>
<reference evidence="8 9" key="1">
    <citation type="submission" date="2019-04" db="EMBL/GenBank/DDBJ databases">
        <authorList>
            <person name="Feng G."/>
            <person name="Zhu H."/>
        </authorList>
    </citation>
    <scope>NUCLEOTIDE SEQUENCE [LARGE SCALE GENOMIC DNA]</scope>
    <source>
        <strain evidence="8 9">6HR-1</strain>
    </source>
</reference>
<evidence type="ECO:0000256" key="4">
    <source>
        <dbReference type="ARBA" id="ARBA00023277"/>
    </source>
</evidence>